<gene>
    <name evidence="1" type="ORF">PI95_022860</name>
</gene>
<dbReference type="Proteomes" id="UP000031549">
    <property type="component" value="Unassembled WGS sequence"/>
</dbReference>
<keyword evidence="2" id="KW-1185">Reference proteome</keyword>
<comment type="caution">
    <text evidence="1">The sequence shown here is derived from an EMBL/GenBank/DDBJ whole genome shotgun (WGS) entry which is preliminary data.</text>
</comment>
<accession>A0A846HCP2</accession>
<dbReference type="AlphaFoldDB" id="A0A846HCP2"/>
<reference evidence="1 2" key="1">
    <citation type="journal article" date="2015" name="Genome Announc.">
        <title>Draft Genome Sequence of Cyanobacterium Hassallia byssoidea Strain VB512170, Isolated from Monuments in India.</title>
        <authorList>
            <person name="Singh D."/>
            <person name="Chandrababunaidu M.M."/>
            <person name="Panda A."/>
            <person name="Sen D."/>
            <person name="Bhattacharyya S."/>
            <person name="Adhikary S.P."/>
            <person name="Tripathy S."/>
        </authorList>
    </citation>
    <scope>NUCLEOTIDE SEQUENCE [LARGE SCALE GENOMIC DNA]</scope>
    <source>
        <strain evidence="1 2">VB512170</strain>
    </source>
</reference>
<evidence type="ECO:0000313" key="2">
    <source>
        <dbReference type="Proteomes" id="UP000031549"/>
    </source>
</evidence>
<protein>
    <submittedName>
        <fullName evidence="1">Uncharacterized protein</fullName>
    </submittedName>
</protein>
<dbReference type="RefSeq" id="WP_039741435.1">
    <property type="nucleotide sequence ID" value="NZ_JTCM02000065.1"/>
</dbReference>
<organism evidence="1 2">
    <name type="scientific">Hassallia byssoidea VB512170</name>
    <dbReference type="NCBI Taxonomy" id="1304833"/>
    <lineage>
        <taxon>Bacteria</taxon>
        <taxon>Bacillati</taxon>
        <taxon>Cyanobacteriota</taxon>
        <taxon>Cyanophyceae</taxon>
        <taxon>Nostocales</taxon>
        <taxon>Tolypothrichaceae</taxon>
        <taxon>Hassallia</taxon>
    </lineage>
</organism>
<evidence type="ECO:0000313" key="1">
    <source>
        <dbReference type="EMBL" id="NEU75317.1"/>
    </source>
</evidence>
<name>A0A846HCP2_9CYAN</name>
<proteinExistence type="predicted"/>
<sequence>MNYIAIIEGQQVPIPPNTAIDDNKLRLAICTYFPEYANAEITRTTTGETTEIRLVKRAGTKGNCITELKFAPEQINPAFVLAWELKLLEIKNQLTLEVLISMRSQINQTIKMGENWETYTDKVFKSLRQQPPASSNYPVL</sequence>
<dbReference type="EMBL" id="JTCM02000065">
    <property type="protein sequence ID" value="NEU75317.1"/>
    <property type="molecule type" value="Genomic_DNA"/>
</dbReference>